<dbReference type="SUPFAM" id="SSF52833">
    <property type="entry name" value="Thioredoxin-like"/>
    <property type="match status" value="1"/>
</dbReference>
<sequence length="92" mass="10041">MPGGSSFPHPDGFNSDVVVYLTPMCPYCMMARRLLRSRGIPFETFDVSGNAAARAWLRTATNQSTVPQIFIKGRSIGGYSELAQLDSNGELL</sequence>
<dbReference type="CDD" id="cd02066">
    <property type="entry name" value="GRX_family"/>
    <property type="match status" value="1"/>
</dbReference>
<dbReference type="Pfam" id="PF00462">
    <property type="entry name" value="Glutaredoxin"/>
    <property type="match status" value="1"/>
</dbReference>
<comment type="caution">
    <text evidence="7">The sequence shown here is derived from an EMBL/GenBank/DDBJ whole genome shotgun (WGS) entry which is preliminary data.</text>
</comment>
<comment type="similarity">
    <text evidence="1">Belongs to the glutaredoxin family.</text>
</comment>
<evidence type="ECO:0000256" key="5">
    <source>
        <dbReference type="ARBA" id="ARBA00023284"/>
    </source>
</evidence>
<dbReference type="InterPro" id="IPR014025">
    <property type="entry name" value="Glutaredoxin_subgr"/>
</dbReference>
<evidence type="ECO:0000256" key="3">
    <source>
        <dbReference type="ARBA" id="ARBA00022982"/>
    </source>
</evidence>
<evidence type="ECO:0000256" key="1">
    <source>
        <dbReference type="ARBA" id="ARBA00007787"/>
    </source>
</evidence>
<dbReference type="InterPro" id="IPR002109">
    <property type="entry name" value="Glutaredoxin"/>
</dbReference>
<keyword evidence="2" id="KW-0813">Transport</keyword>
<dbReference type="GO" id="GO:0015035">
    <property type="term" value="F:protein-disulfide reductase activity"/>
    <property type="evidence" value="ECO:0007669"/>
    <property type="project" value="TreeGrafter"/>
</dbReference>
<evidence type="ECO:0000313" key="8">
    <source>
        <dbReference type="Proteomes" id="UP000031599"/>
    </source>
</evidence>
<keyword evidence="3" id="KW-0249">Electron transport</keyword>
<reference evidence="7 8" key="1">
    <citation type="submission" date="2014-12" db="EMBL/GenBank/DDBJ databases">
        <title>Genome assembly of Enhygromyxa salina DSM 15201.</title>
        <authorList>
            <person name="Sharma G."/>
            <person name="Subramanian S."/>
        </authorList>
    </citation>
    <scope>NUCLEOTIDE SEQUENCE [LARGE SCALE GENOMIC DNA]</scope>
    <source>
        <strain evidence="7 8">DSM 15201</strain>
    </source>
</reference>
<evidence type="ECO:0000256" key="2">
    <source>
        <dbReference type="ARBA" id="ARBA00022448"/>
    </source>
</evidence>
<evidence type="ECO:0000313" key="7">
    <source>
        <dbReference type="EMBL" id="KIG13649.1"/>
    </source>
</evidence>
<dbReference type="InterPro" id="IPR011767">
    <property type="entry name" value="GLR_AS"/>
</dbReference>
<keyword evidence="4" id="KW-1015">Disulfide bond</keyword>
<dbReference type="InterPro" id="IPR036249">
    <property type="entry name" value="Thioredoxin-like_sf"/>
</dbReference>
<dbReference type="EMBL" id="JMCC02000090">
    <property type="protein sequence ID" value="KIG13649.1"/>
    <property type="molecule type" value="Genomic_DNA"/>
</dbReference>
<name>A0A0C1Z7N3_9BACT</name>
<dbReference type="PROSITE" id="PS00195">
    <property type="entry name" value="GLUTAREDOXIN_1"/>
    <property type="match status" value="1"/>
</dbReference>
<evidence type="ECO:0000256" key="4">
    <source>
        <dbReference type="ARBA" id="ARBA00023157"/>
    </source>
</evidence>
<dbReference type="PANTHER" id="PTHR46679">
    <property type="match status" value="1"/>
</dbReference>
<protein>
    <submittedName>
        <fullName evidence="7">Glutaredoxin 3 (Grx3)</fullName>
    </submittedName>
</protein>
<dbReference type="Gene3D" id="3.40.30.10">
    <property type="entry name" value="Glutaredoxin"/>
    <property type="match status" value="1"/>
</dbReference>
<dbReference type="Proteomes" id="UP000031599">
    <property type="component" value="Unassembled WGS sequence"/>
</dbReference>
<organism evidence="7 8">
    <name type="scientific">Enhygromyxa salina</name>
    <dbReference type="NCBI Taxonomy" id="215803"/>
    <lineage>
        <taxon>Bacteria</taxon>
        <taxon>Pseudomonadati</taxon>
        <taxon>Myxococcota</taxon>
        <taxon>Polyangia</taxon>
        <taxon>Nannocystales</taxon>
        <taxon>Nannocystaceae</taxon>
        <taxon>Enhygromyxa</taxon>
    </lineage>
</organism>
<proteinExistence type="inferred from homology"/>
<dbReference type="PROSITE" id="PS51354">
    <property type="entry name" value="GLUTAREDOXIN_2"/>
    <property type="match status" value="1"/>
</dbReference>
<dbReference type="PANTHER" id="PTHR46679:SF1">
    <property type="entry name" value="GLUTAREDOXIN-2, MITOCHONDRIAL"/>
    <property type="match status" value="1"/>
</dbReference>
<evidence type="ECO:0000259" key="6">
    <source>
        <dbReference type="Pfam" id="PF00462"/>
    </source>
</evidence>
<accession>A0A0C1Z7N3</accession>
<feature type="domain" description="Glutaredoxin" evidence="6">
    <location>
        <begin position="17"/>
        <end position="76"/>
    </location>
</feature>
<dbReference type="AlphaFoldDB" id="A0A0C1Z7N3"/>
<dbReference type="RefSeq" id="WP_240480358.1">
    <property type="nucleotide sequence ID" value="NZ_JMCC02000090.1"/>
</dbReference>
<dbReference type="PRINTS" id="PR00160">
    <property type="entry name" value="GLUTAREDOXIN"/>
</dbReference>
<keyword evidence="5" id="KW-0676">Redox-active center</keyword>
<gene>
    <name evidence="7" type="ORF">DB30_07857</name>
</gene>